<organism evidence="1 2">
    <name type="scientific">Herbaspirillum robiniae</name>
    <dbReference type="NCBI Taxonomy" id="2014887"/>
    <lineage>
        <taxon>Bacteria</taxon>
        <taxon>Pseudomonadati</taxon>
        <taxon>Pseudomonadota</taxon>
        <taxon>Betaproteobacteria</taxon>
        <taxon>Burkholderiales</taxon>
        <taxon>Oxalobacteraceae</taxon>
        <taxon>Herbaspirillum</taxon>
    </lineage>
</organism>
<name>A0A246WR52_9BURK</name>
<dbReference type="RefSeq" id="WP_088751300.1">
    <property type="nucleotide sequence ID" value="NZ_NJGU01000006.1"/>
</dbReference>
<reference evidence="1 2" key="1">
    <citation type="submission" date="2017-06" db="EMBL/GenBank/DDBJ databases">
        <title>Herbaspirillum phytohormonus sp. nov., isolated from the root nodule of Robinia pseudoacacia in lead-zinc mine.</title>
        <authorList>
            <person name="Fan M."/>
            <person name="Lin Y."/>
        </authorList>
    </citation>
    <scope>NUCLEOTIDE SEQUENCE [LARGE SCALE GENOMIC DNA]</scope>
    <source>
        <strain evidence="1 2">HZ10</strain>
    </source>
</reference>
<evidence type="ECO:0000313" key="1">
    <source>
        <dbReference type="EMBL" id="OWY28820.1"/>
    </source>
</evidence>
<gene>
    <name evidence="1" type="ORF">CEJ42_12660</name>
</gene>
<comment type="caution">
    <text evidence="1">The sequence shown here is derived from an EMBL/GenBank/DDBJ whole genome shotgun (WGS) entry which is preliminary data.</text>
</comment>
<protein>
    <submittedName>
        <fullName evidence="1">Uncharacterized protein</fullName>
    </submittedName>
</protein>
<proteinExistence type="predicted"/>
<dbReference type="AlphaFoldDB" id="A0A246WR52"/>
<evidence type="ECO:0000313" key="2">
    <source>
        <dbReference type="Proteomes" id="UP000197596"/>
    </source>
</evidence>
<sequence>MHTSRIKFFKGFQIEVTVTSFGVHFYSFTNIRRLTKISAAGGESIFSEWIDQRARSCAMAFQNAFERAHTEIEKHEMHG</sequence>
<dbReference type="EMBL" id="NJGU01000006">
    <property type="protein sequence ID" value="OWY28820.1"/>
    <property type="molecule type" value="Genomic_DNA"/>
</dbReference>
<accession>A0A246WR52</accession>
<dbReference type="Proteomes" id="UP000197596">
    <property type="component" value="Unassembled WGS sequence"/>
</dbReference>